<keyword evidence="16" id="KW-0342">GTP-binding</keyword>
<evidence type="ECO:0000256" key="14">
    <source>
        <dbReference type="ARBA" id="ARBA00023055"/>
    </source>
</evidence>
<keyword evidence="14" id="KW-0445">Lipid transport</keyword>
<evidence type="ECO:0000256" key="18">
    <source>
        <dbReference type="ARBA" id="ARBA00023180"/>
    </source>
</evidence>
<evidence type="ECO:0000256" key="11">
    <source>
        <dbReference type="ARBA" id="ARBA00022847"/>
    </source>
</evidence>
<evidence type="ECO:0000259" key="23">
    <source>
        <dbReference type="PROSITE" id="PS51706"/>
    </source>
</evidence>
<keyword evidence="15" id="KW-0406">Ion transport</keyword>
<dbReference type="NCBIfam" id="TIGR03598">
    <property type="entry name" value="GTPase_YsxC"/>
    <property type="match status" value="1"/>
</dbReference>
<keyword evidence="25" id="KW-1185">Reference proteome</keyword>
<dbReference type="GO" id="GO:0006814">
    <property type="term" value="P:sodium ion transport"/>
    <property type="evidence" value="ECO:0007669"/>
    <property type="project" value="UniProtKB-KW"/>
</dbReference>
<evidence type="ECO:0000256" key="15">
    <source>
        <dbReference type="ARBA" id="ARBA00023065"/>
    </source>
</evidence>
<evidence type="ECO:0000256" key="19">
    <source>
        <dbReference type="ARBA" id="ARBA00023201"/>
    </source>
</evidence>
<dbReference type="Gene3D" id="3.40.50.300">
    <property type="entry name" value="P-loop containing nucleotide triphosphate hydrolases"/>
    <property type="match status" value="1"/>
</dbReference>
<accession>A0A9D3S216</accession>
<evidence type="ECO:0000256" key="16">
    <source>
        <dbReference type="ARBA" id="ARBA00023134"/>
    </source>
</evidence>
<evidence type="ECO:0000256" key="8">
    <source>
        <dbReference type="ARBA" id="ARBA00022723"/>
    </source>
</evidence>
<dbReference type="InterPro" id="IPR052279">
    <property type="entry name" value="EngB_GTPase"/>
</dbReference>
<dbReference type="Pfam" id="PF01758">
    <property type="entry name" value="SBF"/>
    <property type="match status" value="1"/>
</dbReference>
<feature type="compositionally biased region" description="Acidic residues" evidence="20">
    <location>
        <begin position="637"/>
        <end position="646"/>
    </location>
</feature>
<gene>
    <name evidence="24" type="ORF">ANANG_G00061870</name>
</gene>
<dbReference type="Proteomes" id="UP001044222">
    <property type="component" value="Unassembled WGS sequence"/>
</dbReference>
<dbReference type="PANTHER" id="PTHR46498">
    <property type="entry name" value="GTP-BINDING PROTEIN 8"/>
    <property type="match status" value="1"/>
</dbReference>
<evidence type="ECO:0000256" key="9">
    <source>
        <dbReference type="ARBA" id="ARBA00022741"/>
    </source>
</evidence>
<dbReference type="EMBL" id="JAFIRN010000003">
    <property type="protein sequence ID" value="KAG5852389.1"/>
    <property type="molecule type" value="Genomic_DNA"/>
</dbReference>
<dbReference type="GO" id="GO:0015293">
    <property type="term" value="F:symporter activity"/>
    <property type="evidence" value="ECO:0007669"/>
    <property type="project" value="UniProtKB-KW"/>
</dbReference>
<proteinExistence type="inferred from homology"/>
<feature type="domain" description="EngB-type G" evidence="23">
    <location>
        <begin position="107"/>
        <end position="280"/>
    </location>
</feature>
<dbReference type="InterPro" id="IPR002657">
    <property type="entry name" value="BilAc:Na_symport/Acr3"/>
</dbReference>
<keyword evidence="11" id="KW-0769">Symport</keyword>
<feature type="transmembrane region" description="Helical" evidence="21">
    <location>
        <begin position="479"/>
        <end position="497"/>
    </location>
</feature>
<comment type="cofactor">
    <cofactor evidence="1">
        <name>Mg(2+)</name>
        <dbReference type="ChEBI" id="CHEBI:18420"/>
    </cofactor>
</comment>
<keyword evidence="8" id="KW-0479">Metal-binding</keyword>
<comment type="similarity">
    <text evidence="3">Belongs to the bile acid:sodium symporter (BASS) (TC 2.A.28) family.</text>
</comment>
<feature type="signal peptide" evidence="22">
    <location>
        <begin position="1"/>
        <end position="18"/>
    </location>
</feature>
<dbReference type="NCBIfam" id="TIGR00841">
    <property type="entry name" value="bass"/>
    <property type="match status" value="1"/>
</dbReference>
<evidence type="ECO:0000256" key="4">
    <source>
        <dbReference type="ARBA" id="ARBA00009638"/>
    </source>
</evidence>
<keyword evidence="22" id="KW-0732">Signal</keyword>
<dbReference type="PROSITE" id="PS51706">
    <property type="entry name" value="G_ENGB"/>
    <property type="match status" value="1"/>
</dbReference>
<evidence type="ECO:0000256" key="12">
    <source>
        <dbReference type="ARBA" id="ARBA00022989"/>
    </source>
</evidence>
<feature type="transmembrane region" description="Helical" evidence="21">
    <location>
        <begin position="509"/>
        <end position="531"/>
    </location>
</feature>
<keyword evidence="10" id="KW-0460">Magnesium</keyword>
<keyword evidence="13" id="KW-0915">Sodium</keyword>
<dbReference type="PANTHER" id="PTHR46498:SF1">
    <property type="entry name" value="GTP-BINDING PROTEIN 8"/>
    <property type="match status" value="1"/>
</dbReference>
<evidence type="ECO:0000256" key="10">
    <source>
        <dbReference type="ARBA" id="ARBA00022842"/>
    </source>
</evidence>
<dbReference type="SUPFAM" id="SSF52540">
    <property type="entry name" value="P-loop containing nucleoside triphosphate hydrolases"/>
    <property type="match status" value="1"/>
</dbReference>
<dbReference type="GO" id="GO:0005525">
    <property type="term" value="F:GTP binding"/>
    <property type="evidence" value="ECO:0007669"/>
    <property type="project" value="UniProtKB-KW"/>
</dbReference>
<evidence type="ECO:0000313" key="25">
    <source>
        <dbReference type="Proteomes" id="UP001044222"/>
    </source>
</evidence>
<comment type="subcellular location">
    <subcellularLocation>
        <location evidence="2">Membrane</location>
        <topology evidence="2">Multi-pass membrane protein</topology>
    </subcellularLocation>
</comment>
<feature type="transmembrane region" description="Helical" evidence="21">
    <location>
        <begin position="446"/>
        <end position="467"/>
    </location>
</feature>
<dbReference type="GO" id="GO:0005739">
    <property type="term" value="C:mitochondrion"/>
    <property type="evidence" value="ECO:0007669"/>
    <property type="project" value="TreeGrafter"/>
</dbReference>
<feature type="transmembrane region" description="Helical" evidence="21">
    <location>
        <begin position="383"/>
        <end position="404"/>
    </location>
</feature>
<dbReference type="InterPro" id="IPR004710">
    <property type="entry name" value="Bilac:Na_transpt"/>
</dbReference>
<dbReference type="Pfam" id="PF01926">
    <property type="entry name" value="MMR_HSR1"/>
    <property type="match status" value="1"/>
</dbReference>
<evidence type="ECO:0000256" key="13">
    <source>
        <dbReference type="ARBA" id="ARBA00023053"/>
    </source>
</evidence>
<feature type="transmembrane region" description="Helical" evidence="21">
    <location>
        <begin position="410"/>
        <end position="434"/>
    </location>
</feature>
<dbReference type="GO" id="GO:0046872">
    <property type="term" value="F:metal ion binding"/>
    <property type="evidence" value="ECO:0007669"/>
    <property type="project" value="UniProtKB-KW"/>
</dbReference>
<dbReference type="InterPro" id="IPR006073">
    <property type="entry name" value="GTP-bd"/>
</dbReference>
<dbReference type="Gene3D" id="1.20.1530.20">
    <property type="match status" value="1"/>
</dbReference>
<reference evidence="24" key="1">
    <citation type="submission" date="2021-01" db="EMBL/GenBank/DDBJ databases">
        <title>A chromosome-scale assembly of European eel, Anguilla anguilla.</title>
        <authorList>
            <person name="Henkel C."/>
            <person name="Jong-Raadsen S.A."/>
            <person name="Dufour S."/>
            <person name="Weltzien F.-A."/>
            <person name="Palstra A.P."/>
            <person name="Pelster B."/>
            <person name="Spaink H.P."/>
            <person name="Van Den Thillart G.E."/>
            <person name="Jansen H."/>
            <person name="Zahm M."/>
            <person name="Klopp C."/>
            <person name="Cedric C."/>
            <person name="Louis A."/>
            <person name="Berthelot C."/>
            <person name="Parey E."/>
            <person name="Roest Crollius H."/>
            <person name="Montfort J."/>
            <person name="Robinson-Rechavi M."/>
            <person name="Bucao C."/>
            <person name="Bouchez O."/>
            <person name="Gislard M."/>
            <person name="Lluch J."/>
            <person name="Milhes M."/>
            <person name="Lampietro C."/>
            <person name="Lopez Roques C."/>
            <person name="Donnadieu C."/>
            <person name="Braasch I."/>
            <person name="Desvignes T."/>
            <person name="Postlethwait J."/>
            <person name="Bobe J."/>
            <person name="Guiguen Y."/>
            <person name="Dirks R."/>
        </authorList>
    </citation>
    <scope>NUCLEOTIDE SEQUENCE</scope>
    <source>
        <strain evidence="24">Tag_6206</strain>
        <tissue evidence="24">Liver</tissue>
    </source>
</reference>
<feature type="region of interest" description="Disordered" evidence="20">
    <location>
        <begin position="637"/>
        <end position="675"/>
    </location>
</feature>
<organism evidence="24 25">
    <name type="scientific">Anguilla anguilla</name>
    <name type="common">European freshwater eel</name>
    <name type="synonym">Muraena anguilla</name>
    <dbReference type="NCBI Taxonomy" id="7936"/>
    <lineage>
        <taxon>Eukaryota</taxon>
        <taxon>Metazoa</taxon>
        <taxon>Chordata</taxon>
        <taxon>Craniata</taxon>
        <taxon>Vertebrata</taxon>
        <taxon>Euteleostomi</taxon>
        <taxon>Actinopterygii</taxon>
        <taxon>Neopterygii</taxon>
        <taxon>Teleostei</taxon>
        <taxon>Anguilliformes</taxon>
        <taxon>Anguillidae</taxon>
        <taxon>Anguilla</taxon>
    </lineage>
</organism>
<keyword evidence="19" id="KW-0739">Sodium transport</keyword>
<evidence type="ECO:0000256" key="2">
    <source>
        <dbReference type="ARBA" id="ARBA00004141"/>
    </source>
</evidence>
<feature type="chain" id="PRO_5039455598" description="GTP-binding protein 8" evidence="22">
    <location>
        <begin position="19"/>
        <end position="675"/>
    </location>
</feature>
<evidence type="ECO:0000256" key="6">
    <source>
        <dbReference type="ARBA" id="ARBA00022448"/>
    </source>
</evidence>
<evidence type="ECO:0000256" key="1">
    <source>
        <dbReference type="ARBA" id="ARBA00001946"/>
    </source>
</evidence>
<dbReference type="FunFam" id="1.20.1530.20:FF:000010">
    <property type="entry name" value="Solute carrier family 10 member 6"/>
    <property type="match status" value="1"/>
</dbReference>
<evidence type="ECO:0000256" key="3">
    <source>
        <dbReference type="ARBA" id="ARBA00006528"/>
    </source>
</evidence>
<evidence type="ECO:0000256" key="22">
    <source>
        <dbReference type="SAM" id="SignalP"/>
    </source>
</evidence>
<dbReference type="InterPro" id="IPR019987">
    <property type="entry name" value="GTP-bd_ribosome_bio_YsxC"/>
</dbReference>
<feature type="transmembrane region" description="Helical" evidence="21">
    <location>
        <begin position="344"/>
        <end position="371"/>
    </location>
</feature>
<dbReference type="InterPro" id="IPR030393">
    <property type="entry name" value="G_ENGB_dom"/>
</dbReference>
<dbReference type="FunFam" id="3.40.50.300:FF:000857">
    <property type="entry name" value="GTP-binding protein 8 isoform X1"/>
    <property type="match status" value="1"/>
</dbReference>
<keyword evidence="7 21" id="KW-0812">Transmembrane</keyword>
<feature type="transmembrane region" description="Helical" evidence="21">
    <location>
        <begin position="537"/>
        <end position="560"/>
    </location>
</feature>
<keyword evidence="18" id="KW-0325">Glycoprotein</keyword>
<evidence type="ECO:0000313" key="24">
    <source>
        <dbReference type="EMBL" id="KAG5852389.1"/>
    </source>
</evidence>
<evidence type="ECO:0000256" key="7">
    <source>
        <dbReference type="ARBA" id="ARBA00022692"/>
    </source>
</evidence>
<comment type="caution">
    <text evidence="24">The sequence shown here is derived from an EMBL/GenBank/DDBJ whole genome shotgun (WGS) entry which is preliminary data.</text>
</comment>
<dbReference type="AlphaFoldDB" id="A0A9D3S216"/>
<comment type="similarity">
    <text evidence="4">Belongs to the TRAFAC class TrmE-Era-EngA-EngB-Septin-like GTPase superfamily. EngB GTPase family.</text>
</comment>
<dbReference type="GO" id="GO:0016020">
    <property type="term" value="C:membrane"/>
    <property type="evidence" value="ECO:0007669"/>
    <property type="project" value="UniProtKB-SubCell"/>
</dbReference>
<evidence type="ECO:0000256" key="20">
    <source>
        <dbReference type="SAM" id="MobiDB-lite"/>
    </source>
</evidence>
<evidence type="ECO:0000256" key="5">
    <source>
        <dbReference type="ARBA" id="ARBA00015370"/>
    </source>
</evidence>
<name>A0A9D3S216_ANGAN</name>
<protein>
    <recommendedName>
        <fullName evidence="5">GTP-binding protein 8</fullName>
    </recommendedName>
</protein>
<keyword evidence="6" id="KW-0813">Transport</keyword>
<dbReference type="CDD" id="cd01876">
    <property type="entry name" value="YihA_EngB"/>
    <property type="match status" value="1"/>
</dbReference>
<keyword evidence="12 21" id="KW-1133">Transmembrane helix</keyword>
<evidence type="ECO:0000256" key="17">
    <source>
        <dbReference type="ARBA" id="ARBA00023136"/>
    </source>
</evidence>
<keyword evidence="17 21" id="KW-0472">Membrane</keyword>
<keyword evidence="9" id="KW-0547">Nucleotide-binding</keyword>
<sequence length="675" mass="74023">MFRPKAWVLLLAKPAFWAVPLGQRHTHTLASFREASRLPERRLRGLLFPFSELEGHLAPGVRRGEFSLFQPSVRDVSRAEQLFTPSPKHRIDYFTSAVRMDHAPGMQQPEVCFIGRSNVGKSSLIRALFSLVPGLEVRVSKTPGHTKKLNFYRVGKAFTVVDMPGYGYRAPEDFRDMVESYLEERTSLVRTFLLLDGSVGLQEVDKIAVEMCEELGLPYVIVLTKIDKGSRGVLLRNLLQLQEVIHRHTGGCYPQPFLVSSTQFSGIYLLRCFIAHVTGNLDLEMAVNQGTPKGLDSTSQAQTPGSTMSALASSSAVLPPSCSSNATLCSGTSCLVPPSNFNEILSVVLSAVLTVMLAMVMFAMGCTVDIYKLWGHIRRPWGIFVGFLCQFGIMPFTAFALSLAFNVLPIQAVAILIMGCCPGGSSSNILAYWLDGDMDLSISMTTCSSILAMGMMPLCLLIYTSVWTSADTIQIPYESIGITLVSLLIPVALGIYVKNRWPSAAKKILQVGSIMGIALIVIIAVVGGVLYQSSWVISPYLWVIGAIYPVIGFGLGFLLARFVGQPYYRCRTIALETGFQNAQLCSTIIQLSFSPEELEVMFSFPLIYSIFQLVVAVGSVGAYQLYKKHCRKASPLEDCEGAEPSDGEEKKEHALENGGFQCDENGNLDGKFTPL</sequence>
<dbReference type="InterPro" id="IPR038770">
    <property type="entry name" value="Na+/solute_symporter_sf"/>
</dbReference>
<dbReference type="GO" id="GO:0006869">
    <property type="term" value="P:lipid transport"/>
    <property type="evidence" value="ECO:0007669"/>
    <property type="project" value="UniProtKB-KW"/>
</dbReference>
<evidence type="ECO:0000256" key="21">
    <source>
        <dbReference type="SAM" id="Phobius"/>
    </source>
</evidence>
<dbReference type="InterPro" id="IPR027417">
    <property type="entry name" value="P-loop_NTPase"/>
</dbReference>